<reference evidence="2 3" key="1">
    <citation type="submission" date="2019-09" db="EMBL/GenBank/DDBJ databases">
        <title>Genomes of Cryomorphaceae.</title>
        <authorList>
            <person name="Bowman J.P."/>
        </authorList>
    </citation>
    <scope>NUCLEOTIDE SEQUENCE [LARGE SCALE GENOMIC DNA]</scope>
    <source>
        <strain evidence="2 3">KCTC 52047</strain>
    </source>
</reference>
<protein>
    <recommendedName>
        <fullName evidence="4">Phage holin family protein</fullName>
    </recommendedName>
</protein>
<dbReference type="EMBL" id="WACR01000005">
    <property type="protein sequence ID" value="KAB1064519.1"/>
    <property type="molecule type" value="Genomic_DNA"/>
</dbReference>
<dbReference type="RefSeq" id="WP_151167773.1">
    <property type="nucleotide sequence ID" value="NZ_WACR01000005.1"/>
</dbReference>
<proteinExistence type="predicted"/>
<keyword evidence="1" id="KW-1133">Transmembrane helix</keyword>
<dbReference type="AlphaFoldDB" id="A0A6N6M4U9"/>
<evidence type="ECO:0000256" key="1">
    <source>
        <dbReference type="SAM" id="Phobius"/>
    </source>
</evidence>
<name>A0A6N6M4U9_9FLAO</name>
<evidence type="ECO:0000313" key="2">
    <source>
        <dbReference type="EMBL" id="KAB1064519.1"/>
    </source>
</evidence>
<accession>A0A6N6M4U9</accession>
<dbReference type="Proteomes" id="UP000435357">
    <property type="component" value="Unassembled WGS sequence"/>
</dbReference>
<keyword evidence="1" id="KW-0812">Transmembrane</keyword>
<comment type="caution">
    <text evidence="2">The sequence shown here is derived from an EMBL/GenBank/DDBJ whole genome shotgun (WGS) entry which is preliminary data.</text>
</comment>
<evidence type="ECO:0008006" key="4">
    <source>
        <dbReference type="Google" id="ProtNLM"/>
    </source>
</evidence>
<gene>
    <name evidence="2" type="ORF">F3059_07430</name>
</gene>
<keyword evidence="3" id="KW-1185">Reference proteome</keyword>
<sequence>MMEDIKEDLNSLKSEATEYAKLRYDLLQLKTIDLASNTGARLMAAFFLALVCLGILIFSGFGLAFYLGSVFDNYSIGFFIVTGIILVLTIIGVIFNEALVIKPFRRLLLRWIIKKKK</sequence>
<evidence type="ECO:0000313" key="3">
    <source>
        <dbReference type="Proteomes" id="UP000435357"/>
    </source>
</evidence>
<keyword evidence="1" id="KW-0472">Membrane</keyword>
<feature type="transmembrane region" description="Helical" evidence="1">
    <location>
        <begin position="74"/>
        <end position="101"/>
    </location>
</feature>
<feature type="transmembrane region" description="Helical" evidence="1">
    <location>
        <begin position="42"/>
        <end position="68"/>
    </location>
</feature>
<organism evidence="2 3">
    <name type="scientific">Salibacter halophilus</name>
    <dbReference type="NCBI Taxonomy" id="1803916"/>
    <lineage>
        <taxon>Bacteria</taxon>
        <taxon>Pseudomonadati</taxon>
        <taxon>Bacteroidota</taxon>
        <taxon>Flavobacteriia</taxon>
        <taxon>Flavobacteriales</taxon>
        <taxon>Salibacteraceae</taxon>
        <taxon>Salibacter</taxon>
    </lineage>
</organism>